<accession>A0AAV0MZI9</accession>
<evidence type="ECO:0000313" key="1">
    <source>
        <dbReference type="EMBL" id="CAI0451566.1"/>
    </source>
</evidence>
<dbReference type="EMBL" id="CAMGYJ010000007">
    <property type="protein sequence ID" value="CAI0451566.1"/>
    <property type="molecule type" value="Genomic_DNA"/>
</dbReference>
<organism evidence="1 2">
    <name type="scientific">Linum tenue</name>
    <dbReference type="NCBI Taxonomy" id="586396"/>
    <lineage>
        <taxon>Eukaryota</taxon>
        <taxon>Viridiplantae</taxon>
        <taxon>Streptophyta</taxon>
        <taxon>Embryophyta</taxon>
        <taxon>Tracheophyta</taxon>
        <taxon>Spermatophyta</taxon>
        <taxon>Magnoliopsida</taxon>
        <taxon>eudicotyledons</taxon>
        <taxon>Gunneridae</taxon>
        <taxon>Pentapetalae</taxon>
        <taxon>rosids</taxon>
        <taxon>fabids</taxon>
        <taxon>Malpighiales</taxon>
        <taxon>Linaceae</taxon>
        <taxon>Linum</taxon>
    </lineage>
</organism>
<dbReference type="AlphaFoldDB" id="A0AAV0MZI9"/>
<dbReference type="Proteomes" id="UP001154282">
    <property type="component" value="Unassembled WGS sequence"/>
</dbReference>
<evidence type="ECO:0000313" key="2">
    <source>
        <dbReference type="Proteomes" id="UP001154282"/>
    </source>
</evidence>
<proteinExistence type="predicted"/>
<keyword evidence="2" id="KW-1185">Reference proteome</keyword>
<protein>
    <recommendedName>
        <fullName evidence="3">Chromo domain-containing protein</fullName>
    </recommendedName>
</protein>
<sequence>MDRSSHEYHAHISTILKAPSLIHGAPQYPNVHKPKKRVQLMDPAAGHVAYEAQVVDYDDDESSVDSEADGFIQHKVVKPVYTVVPVWQVEWYDRWYNQFVPVHAGLKKYENN</sequence>
<reference evidence="1" key="1">
    <citation type="submission" date="2022-08" db="EMBL/GenBank/DDBJ databases">
        <authorList>
            <person name="Gutierrez-Valencia J."/>
        </authorList>
    </citation>
    <scope>NUCLEOTIDE SEQUENCE</scope>
</reference>
<name>A0AAV0MZI9_9ROSI</name>
<gene>
    <name evidence="1" type="ORF">LITE_LOCUS30916</name>
</gene>
<evidence type="ECO:0008006" key="3">
    <source>
        <dbReference type="Google" id="ProtNLM"/>
    </source>
</evidence>
<comment type="caution">
    <text evidence="1">The sequence shown here is derived from an EMBL/GenBank/DDBJ whole genome shotgun (WGS) entry which is preliminary data.</text>
</comment>